<evidence type="ECO:0000256" key="12">
    <source>
        <dbReference type="ARBA" id="ARBA00048842"/>
    </source>
</evidence>
<evidence type="ECO:0000259" key="14">
    <source>
        <dbReference type="Pfam" id="PF02434"/>
    </source>
</evidence>
<dbReference type="Gene3D" id="3.90.550.50">
    <property type="match status" value="1"/>
</dbReference>
<evidence type="ECO:0000256" key="1">
    <source>
        <dbReference type="ARBA" id="ARBA00004606"/>
    </source>
</evidence>
<evidence type="ECO:0000313" key="15">
    <source>
        <dbReference type="EMBL" id="KAJ7428866.1"/>
    </source>
</evidence>
<accession>A0ABQ9E1A6</accession>
<gene>
    <name evidence="15" type="primary">C1GALT1</name>
    <name evidence="15" type="ORF">WISP_00072</name>
</gene>
<keyword evidence="10 13" id="KW-1133">Transmembrane helix</keyword>
<comment type="catalytic activity">
    <reaction evidence="12">
        <text>an N-acetyl-alpha-D-galactosaminyl derivative + UDP-alpha-D-galactose = a beta-D-galactosyl-(1-&gt;3)-N-acetyl-alpha-D-galactosaminyl derivative + UDP + H(+)</text>
        <dbReference type="Rhea" id="RHEA:15621"/>
        <dbReference type="ChEBI" id="CHEBI:15378"/>
        <dbReference type="ChEBI" id="CHEBI:28257"/>
        <dbReference type="ChEBI" id="CHEBI:58223"/>
        <dbReference type="ChEBI" id="CHEBI:66914"/>
        <dbReference type="ChEBI" id="CHEBI:133470"/>
        <dbReference type="EC" id="2.4.1.122"/>
    </reaction>
</comment>
<evidence type="ECO:0000256" key="8">
    <source>
        <dbReference type="ARBA" id="ARBA00022741"/>
    </source>
</evidence>
<dbReference type="InterPro" id="IPR003378">
    <property type="entry name" value="Fringe-like_glycosylTrfase"/>
</dbReference>
<evidence type="ECO:0000256" key="5">
    <source>
        <dbReference type="ARBA" id="ARBA00022676"/>
    </source>
</evidence>
<evidence type="ECO:0000256" key="3">
    <source>
        <dbReference type="ARBA" id="ARBA00006462"/>
    </source>
</evidence>
<proteinExistence type="inferred from homology"/>
<name>A0ABQ9E1A6_9PASS</name>
<evidence type="ECO:0000313" key="16">
    <source>
        <dbReference type="Proteomes" id="UP001145742"/>
    </source>
</evidence>
<reference evidence="15" key="1">
    <citation type="submission" date="2019-10" db="EMBL/GenBank/DDBJ databases">
        <authorList>
            <person name="Soares A.E.R."/>
            <person name="Aleixo A."/>
            <person name="Schneider P."/>
            <person name="Miyaki C.Y."/>
            <person name="Schneider M.P."/>
            <person name="Mello C."/>
            <person name="Vasconcelos A.T.R."/>
        </authorList>
    </citation>
    <scope>NUCLEOTIDE SEQUENCE</scope>
    <source>
        <tissue evidence="15">Muscle</tissue>
    </source>
</reference>
<dbReference type="Pfam" id="PF02434">
    <property type="entry name" value="Fringe"/>
    <property type="match status" value="1"/>
</dbReference>
<dbReference type="PANTHER" id="PTHR23033">
    <property type="entry name" value="BETA1,3-GALACTOSYLTRANSFERASE"/>
    <property type="match status" value="1"/>
</dbReference>
<evidence type="ECO:0000256" key="10">
    <source>
        <dbReference type="ARBA" id="ARBA00022989"/>
    </source>
</evidence>
<evidence type="ECO:0000256" key="11">
    <source>
        <dbReference type="ARBA" id="ARBA00023136"/>
    </source>
</evidence>
<comment type="pathway">
    <text evidence="2">Protein modification; protein glycosylation.</text>
</comment>
<keyword evidence="16" id="KW-1185">Reference proteome</keyword>
<protein>
    <recommendedName>
        <fullName evidence="4">N-acetylgalactosaminide beta-1,3-galactosyltransferase</fullName>
        <ecNumber evidence="4">2.4.1.122</ecNumber>
    </recommendedName>
</protein>
<dbReference type="EC" id="2.4.1.122" evidence="4"/>
<comment type="caution">
    <text evidence="15">The sequence shown here is derived from an EMBL/GenBank/DDBJ whole genome shotgun (WGS) entry which is preliminary data.</text>
</comment>
<sequence length="344" mass="37095">MLLPALRRSWLPFHGGVLVGFITTFLILHGLLLSWPVPPPSWDPRTAHEPPGPPPPPALYGVAPSDSAVVTAPQTLQTRARHVRDSWARHCNVALFVSSEPAPQFPAVGLGGTEGRGQLYWKTIRALQFIHRQLRGRADWFLKADDDTFVVVANLRWLLAPLPPQRPLYLGKRFRPFARQGYMSGGAGYVLSRGALAQVATAFARGTCGHSGPEEDVALGQCLERLGVVVGDSRDTWGRETFHPFPPETHLTHHFAPGFWYQHYSWYPVVEVGHSPGPPASVSPCHLPAQAGAAEGAVVVALGSPQAAVPPHPPKCVAKTPLPGVFSVSPHVATVSPHVATVSP</sequence>
<comment type="subcellular location">
    <subcellularLocation>
        <location evidence="1">Membrane</location>
        <topology evidence="1">Single-pass type II membrane protein</topology>
    </subcellularLocation>
</comment>
<keyword evidence="5" id="KW-0328">Glycosyltransferase</keyword>
<evidence type="ECO:0000256" key="13">
    <source>
        <dbReference type="SAM" id="Phobius"/>
    </source>
</evidence>
<keyword evidence="8" id="KW-0547">Nucleotide-binding</keyword>
<evidence type="ECO:0000256" key="2">
    <source>
        <dbReference type="ARBA" id="ARBA00004922"/>
    </source>
</evidence>
<evidence type="ECO:0000256" key="4">
    <source>
        <dbReference type="ARBA" id="ARBA00012557"/>
    </source>
</evidence>
<dbReference type="EMBL" id="WHWB01008304">
    <property type="protein sequence ID" value="KAJ7428866.1"/>
    <property type="molecule type" value="Genomic_DNA"/>
</dbReference>
<keyword evidence="9" id="KW-0735">Signal-anchor</keyword>
<organism evidence="15 16">
    <name type="scientific">Willisornis vidua</name>
    <name type="common">Xingu scale-backed antbird</name>
    <dbReference type="NCBI Taxonomy" id="1566151"/>
    <lineage>
        <taxon>Eukaryota</taxon>
        <taxon>Metazoa</taxon>
        <taxon>Chordata</taxon>
        <taxon>Craniata</taxon>
        <taxon>Vertebrata</taxon>
        <taxon>Euteleostomi</taxon>
        <taxon>Archelosauria</taxon>
        <taxon>Archosauria</taxon>
        <taxon>Dinosauria</taxon>
        <taxon>Saurischia</taxon>
        <taxon>Theropoda</taxon>
        <taxon>Coelurosauria</taxon>
        <taxon>Aves</taxon>
        <taxon>Neognathae</taxon>
        <taxon>Neoaves</taxon>
        <taxon>Telluraves</taxon>
        <taxon>Australaves</taxon>
        <taxon>Passeriformes</taxon>
        <taxon>Thamnophilidae</taxon>
        <taxon>Willisornis</taxon>
    </lineage>
</organism>
<comment type="similarity">
    <text evidence="3">Belongs to the glycosyltransferase 31 family. Beta3-Gal-T subfamily.</text>
</comment>
<feature type="transmembrane region" description="Helical" evidence="13">
    <location>
        <begin position="12"/>
        <end position="35"/>
    </location>
</feature>
<dbReference type="Proteomes" id="UP001145742">
    <property type="component" value="Unassembled WGS sequence"/>
</dbReference>
<evidence type="ECO:0000256" key="9">
    <source>
        <dbReference type="ARBA" id="ARBA00022968"/>
    </source>
</evidence>
<evidence type="ECO:0000256" key="7">
    <source>
        <dbReference type="ARBA" id="ARBA00022692"/>
    </source>
</evidence>
<keyword evidence="7 13" id="KW-0812">Transmembrane</keyword>
<keyword evidence="11 13" id="KW-0472">Membrane</keyword>
<dbReference type="PANTHER" id="PTHR23033:SF9">
    <property type="entry name" value="GLYCOPROTEIN-N-ACETYLGALACTOSAMINE 3-BETA-GALACTOSYLTRANSFERASE 1-A"/>
    <property type="match status" value="1"/>
</dbReference>
<dbReference type="InterPro" id="IPR026050">
    <property type="entry name" value="C1GALT1/C1GALT1_chp1"/>
</dbReference>
<keyword evidence="6" id="KW-0808">Transferase</keyword>
<evidence type="ECO:0000256" key="6">
    <source>
        <dbReference type="ARBA" id="ARBA00022679"/>
    </source>
</evidence>
<feature type="domain" description="Fringe-like glycosyltransferase" evidence="14">
    <location>
        <begin position="130"/>
        <end position="230"/>
    </location>
</feature>